<evidence type="ECO:0000259" key="1">
    <source>
        <dbReference type="Pfam" id="PF19313"/>
    </source>
</evidence>
<dbReference type="EMBL" id="AP025730">
    <property type="protein sequence ID" value="BDI07866.1"/>
    <property type="molecule type" value="Genomic_DNA"/>
</dbReference>
<dbReference type="Proteomes" id="UP001057498">
    <property type="component" value="Chromosome"/>
</dbReference>
<dbReference type="InterPro" id="IPR045670">
    <property type="entry name" value="DUF5916"/>
</dbReference>
<evidence type="ECO:0000313" key="2">
    <source>
        <dbReference type="EMBL" id="BDI07866.1"/>
    </source>
</evidence>
<name>A0ABN6PRQ8_9BURK</name>
<dbReference type="Gene3D" id="2.60.40.1190">
    <property type="match status" value="1"/>
</dbReference>
<proteinExistence type="predicted"/>
<accession>A0ABN6PRQ8</accession>
<sequence>MTIWMWGLLAVLTMAVNRCGVPGTWARQSPAMSRHPLFKLLDRCCVRSLLCAAASALLAGSVGAQTGAAPAAPAAPVAGSVAEFPPVYAVRLGAGEQIRLDGRLDHPAWQRAPAFEGFVEKDPQFGAPPAQRTRVQVLFDDQAIYVGITAFDDAPGLIRAPLVRHDQVFRTQDFVVVHLDAIGHRRAAQFFRIGASGSLGDGMYTADDDTEDFAPDFDWDGAVHHGAEGWTAVLRLPFASLRFSEDPSAVWRMLVARRLPREQFHLLTSAPVPRDAPSFIQTMPRLEGVQLPAAHHFLTLRPSLTARHDSAAGTQWDASLDAKWRASAELVVDATLNPDFSQVALDVPQLKGNERYALQLSEKRPFFFESSDLLRSPTEALYTRSLTQPRWGLRGTWRSASVAGTAMAIDDRGGGLVLLPGPYGTGYAEQPGSSALVARLRADRPGLQGGLVAATRRYDGERGSNEVVGPDLNWSFAEGWRLHAQWLHARTTAQPDAQGELRLADAVAGDRVFTRAYYNSETLEAHLGVDDIDQGFRADSGFVGQSGVRQYKGWLSRAWRDLPALRGIGLNEVWPNVELLQVRDRLTGQVIQQRVRPGLWVNGARNFEGWLQWFGHERQRLAADAPLLAERYTTAGFILSPAPWLSHLEANLTQGRLIDAGQGVVRPGQRSYLFMRLRPLARLELEPTLSTARLWGGDRPGYRESAMQWLAVWHFDARNHLRAITQRSRLERGTQAEPTQRVASLTWSRRHSAGTVLYVGASRSDPGGSERRVTEGFIKLQFDVGELRAGW</sequence>
<organism evidence="2 3">
    <name type="scientific">Sphaerotilus microaerophilus</name>
    <dbReference type="NCBI Taxonomy" id="2914710"/>
    <lineage>
        <taxon>Bacteria</taxon>
        <taxon>Pseudomonadati</taxon>
        <taxon>Pseudomonadota</taxon>
        <taxon>Betaproteobacteria</taxon>
        <taxon>Burkholderiales</taxon>
        <taxon>Sphaerotilaceae</taxon>
        <taxon>Sphaerotilus</taxon>
    </lineage>
</organism>
<gene>
    <name evidence="2" type="ORF">CATMQ487_48360</name>
</gene>
<protein>
    <recommendedName>
        <fullName evidence="1">DUF5916 domain-containing protein</fullName>
    </recommendedName>
</protein>
<evidence type="ECO:0000313" key="3">
    <source>
        <dbReference type="Proteomes" id="UP001057498"/>
    </source>
</evidence>
<dbReference type="RefSeq" id="WP_251971022.1">
    <property type="nucleotide sequence ID" value="NZ_AP025730.1"/>
</dbReference>
<keyword evidence="3" id="KW-1185">Reference proteome</keyword>
<feature type="domain" description="DUF5916" evidence="1">
    <location>
        <begin position="307"/>
        <end position="384"/>
    </location>
</feature>
<dbReference type="Pfam" id="PF19313">
    <property type="entry name" value="DUF5916"/>
    <property type="match status" value="1"/>
</dbReference>
<dbReference type="CDD" id="cd09618">
    <property type="entry name" value="CBM9_like_2"/>
    <property type="match status" value="1"/>
</dbReference>
<dbReference type="SUPFAM" id="SSF49344">
    <property type="entry name" value="CBD9-like"/>
    <property type="match status" value="1"/>
</dbReference>
<reference evidence="2" key="1">
    <citation type="submission" date="2022-04" db="EMBL/GenBank/DDBJ databases">
        <title>Whole genome sequence of Sphaerotilus sp. FB-5.</title>
        <authorList>
            <person name="Takeda M."/>
            <person name="Narihara S."/>
            <person name="Akimoto M."/>
            <person name="Akimoto R."/>
            <person name="Nishiyashiki S."/>
            <person name="Murakami T."/>
        </authorList>
    </citation>
    <scope>NUCLEOTIDE SEQUENCE</scope>
    <source>
        <strain evidence="2">FB-5</strain>
    </source>
</reference>